<sequence length="230" mass="27207">MISKSLKIILFTSFIECLLITISTQNLNTTKPQSTNDIKNIAQTDISQETILDYAFGNNTNDIEFSLLESDRLKDITRTAIAQRRSKTKWEVYNAAPDEKYTPKVLELMQQHIYATRYRLEETRKYRLKYRNDAAYQTAIYYGAILEIRYKLDRLYNTMKNFNDKTKFIWYLVIYERIVQAHVDVDDMVERIFSLRKKFKGKHEEADDDDYKEIEPAGEPDIRIVEDLPG</sequence>
<feature type="signal peptide" evidence="1">
    <location>
        <begin position="1"/>
        <end position="17"/>
    </location>
</feature>
<feature type="chain" id="PRO_5040142928" evidence="1">
    <location>
        <begin position="18"/>
        <end position="230"/>
    </location>
</feature>
<evidence type="ECO:0000256" key="1">
    <source>
        <dbReference type="SAM" id="SignalP"/>
    </source>
</evidence>
<dbReference type="AlphaFoldDB" id="A0A9P0XFP3"/>
<accession>A0A9P0XFP3</accession>
<proteinExistence type="predicted"/>
<keyword evidence="3" id="KW-1185">Reference proteome</keyword>
<keyword evidence="1" id="KW-0732">Signal</keyword>
<gene>
    <name evidence="2" type="ORF">PIBRA_LOCUS9301</name>
</gene>
<organism evidence="2 3">
    <name type="scientific">Pieris brassicae</name>
    <name type="common">White butterfly</name>
    <name type="synonym">Large white butterfly</name>
    <dbReference type="NCBI Taxonomy" id="7116"/>
    <lineage>
        <taxon>Eukaryota</taxon>
        <taxon>Metazoa</taxon>
        <taxon>Ecdysozoa</taxon>
        <taxon>Arthropoda</taxon>
        <taxon>Hexapoda</taxon>
        <taxon>Insecta</taxon>
        <taxon>Pterygota</taxon>
        <taxon>Neoptera</taxon>
        <taxon>Endopterygota</taxon>
        <taxon>Lepidoptera</taxon>
        <taxon>Glossata</taxon>
        <taxon>Ditrysia</taxon>
        <taxon>Papilionoidea</taxon>
        <taxon>Pieridae</taxon>
        <taxon>Pierinae</taxon>
        <taxon>Pieris</taxon>
    </lineage>
</organism>
<reference evidence="2" key="1">
    <citation type="submission" date="2022-05" db="EMBL/GenBank/DDBJ databases">
        <authorList>
            <person name="Okamura Y."/>
        </authorList>
    </citation>
    <scope>NUCLEOTIDE SEQUENCE</scope>
</reference>
<dbReference type="EMBL" id="CALOZG010000029">
    <property type="protein sequence ID" value="CAH4032966.1"/>
    <property type="molecule type" value="Genomic_DNA"/>
</dbReference>
<evidence type="ECO:0000313" key="2">
    <source>
        <dbReference type="EMBL" id="CAH4032966.1"/>
    </source>
</evidence>
<comment type="caution">
    <text evidence="2">The sequence shown here is derived from an EMBL/GenBank/DDBJ whole genome shotgun (WGS) entry which is preliminary data.</text>
</comment>
<protein>
    <submittedName>
        <fullName evidence="2">Uncharacterized protein</fullName>
    </submittedName>
</protein>
<dbReference type="Proteomes" id="UP001152562">
    <property type="component" value="Unassembled WGS sequence"/>
</dbReference>
<evidence type="ECO:0000313" key="3">
    <source>
        <dbReference type="Proteomes" id="UP001152562"/>
    </source>
</evidence>
<name>A0A9P0XFP3_PIEBR</name>